<keyword evidence="1" id="KW-0812">Transmembrane</keyword>
<dbReference type="EMBL" id="GBXM01040287">
    <property type="protein sequence ID" value="JAH68290.1"/>
    <property type="molecule type" value="Transcribed_RNA"/>
</dbReference>
<accession>A0A0E9USX8</accession>
<reference evidence="2" key="1">
    <citation type="submission" date="2014-11" db="EMBL/GenBank/DDBJ databases">
        <authorList>
            <person name="Amaro Gonzalez C."/>
        </authorList>
    </citation>
    <scope>NUCLEOTIDE SEQUENCE</scope>
</reference>
<organism evidence="2">
    <name type="scientific">Anguilla anguilla</name>
    <name type="common">European freshwater eel</name>
    <name type="synonym">Muraena anguilla</name>
    <dbReference type="NCBI Taxonomy" id="7936"/>
    <lineage>
        <taxon>Eukaryota</taxon>
        <taxon>Metazoa</taxon>
        <taxon>Chordata</taxon>
        <taxon>Craniata</taxon>
        <taxon>Vertebrata</taxon>
        <taxon>Euteleostomi</taxon>
        <taxon>Actinopterygii</taxon>
        <taxon>Neopterygii</taxon>
        <taxon>Teleostei</taxon>
        <taxon>Anguilliformes</taxon>
        <taxon>Anguillidae</taxon>
        <taxon>Anguilla</taxon>
    </lineage>
</organism>
<evidence type="ECO:0000256" key="1">
    <source>
        <dbReference type="SAM" id="Phobius"/>
    </source>
</evidence>
<protein>
    <submittedName>
        <fullName evidence="2">Uncharacterized protein</fullName>
    </submittedName>
</protein>
<reference evidence="2" key="2">
    <citation type="journal article" date="2015" name="Fish Shellfish Immunol.">
        <title>Early steps in the European eel (Anguilla anguilla)-Vibrio vulnificus interaction in the gills: Role of the RtxA13 toxin.</title>
        <authorList>
            <person name="Callol A."/>
            <person name="Pajuelo D."/>
            <person name="Ebbesson L."/>
            <person name="Teles M."/>
            <person name="MacKenzie S."/>
            <person name="Amaro C."/>
        </authorList>
    </citation>
    <scope>NUCLEOTIDE SEQUENCE</scope>
</reference>
<feature type="transmembrane region" description="Helical" evidence="1">
    <location>
        <begin position="21"/>
        <end position="42"/>
    </location>
</feature>
<evidence type="ECO:0000313" key="2">
    <source>
        <dbReference type="EMBL" id="JAH68290.1"/>
    </source>
</evidence>
<keyword evidence="1" id="KW-0472">Membrane</keyword>
<name>A0A0E9USX8_ANGAN</name>
<dbReference type="AlphaFoldDB" id="A0A0E9USX8"/>
<proteinExistence type="predicted"/>
<sequence>MRAVSKYATFVTCFHSTCDPVNVRMCEFLFVFLILGSCLLTFKLCADVGFSVDLMVMASGLLTISRTPRIPLVISALSREI</sequence>
<keyword evidence="1" id="KW-1133">Transmembrane helix</keyword>